<dbReference type="GO" id="GO:0008652">
    <property type="term" value="P:amino acid biosynthetic process"/>
    <property type="evidence" value="ECO:0007669"/>
    <property type="project" value="UniProtKB-KW"/>
</dbReference>
<feature type="binding site" evidence="7">
    <location>
        <position position="84"/>
    </location>
    <ligand>
        <name>substrate</name>
    </ligand>
</feature>
<organism evidence="10 11">
    <name type="scientific">Thermanaerovibrio acidaminovorans (strain ATCC 49978 / DSM 6589 / Su883)</name>
    <name type="common">Selenomonas acidaminovorans</name>
    <dbReference type="NCBI Taxonomy" id="525903"/>
    <lineage>
        <taxon>Bacteria</taxon>
        <taxon>Thermotogati</taxon>
        <taxon>Synergistota</taxon>
        <taxon>Synergistia</taxon>
        <taxon>Synergistales</taxon>
        <taxon>Synergistaceae</taxon>
        <taxon>Thermanaerovibrio</taxon>
    </lineage>
</organism>
<dbReference type="GO" id="GO:0019631">
    <property type="term" value="P:quinate catabolic process"/>
    <property type="evidence" value="ECO:0007669"/>
    <property type="project" value="TreeGrafter"/>
</dbReference>
<comment type="function">
    <text evidence="7">Catalyzes a trans-dehydration via an enolate intermediate.</text>
</comment>
<reference evidence="10" key="2">
    <citation type="submission" date="2009-11" db="EMBL/GenBank/DDBJ databases">
        <title>The complete genome of Thermanaerovibrio acidaminovorans DSM 6589.</title>
        <authorList>
            <consortium name="US DOE Joint Genome Institute (JGI-PGF)"/>
            <person name="Lucas S."/>
            <person name="Copeland A."/>
            <person name="Lapidus A."/>
            <person name="Glavina del Rio T."/>
            <person name="Dalin E."/>
            <person name="Tice H."/>
            <person name="Bruce D."/>
            <person name="Goodwin L."/>
            <person name="Pitluck S."/>
            <person name="Kyrpides N."/>
            <person name="Mavromatis K."/>
            <person name="Ivanova N."/>
            <person name="Mikhailova N.M."/>
            <person name="Chertkov O."/>
            <person name="Brettin T."/>
            <person name="Detter J.C."/>
            <person name="Han C."/>
            <person name="Larimer F."/>
            <person name="Land M."/>
            <person name="Hauser L."/>
            <person name="Markowitz V."/>
            <person name="Cheng J.-F."/>
            <person name="Hugenholtz P."/>
            <person name="Woyke T."/>
            <person name="Wu D."/>
            <person name="Schroeder M."/>
            <person name="Schneider S."/>
            <person name="Spring S."/>
            <person name="Klenk H.-P."/>
            <person name="Eisen J.A."/>
        </authorList>
    </citation>
    <scope>NUCLEOTIDE SEQUENCE</scope>
    <source>
        <strain evidence="10">DSM 6589</strain>
    </source>
</reference>
<dbReference type="UniPathway" id="UPA00053">
    <property type="reaction ID" value="UER00086"/>
</dbReference>
<feature type="active site" description="Proton acceptor" evidence="7 8">
    <location>
        <position position="21"/>
    </location>
</feature>
<dbReference type="NCBIfam" id="NF003805">
    <property type="entry name" value="PRK05395.1-2"/>
    <property type="match status" value="1"/>
</dbReference>
<sequence>MRYHVINGPNMNMLGRREAIYGSVTLAEVEAMCRRWGEEMGVGVECFQSNHEGELVEAVHRAYGSQGLVINGAGYGYTSVALRDAVSACPAPVVEVHMTNVAAREAFRRESLLTPVVRGLIMGFGARVYLLALEALRGE</sequence>
<comment type="similarity">
    <text evidence="3 7">Belongs to the type-II 3-dehydroquinase family.</text>
</comment>
<dbReference type="SUPFAM" id="SSF52304">
    <property type="entry name" value="Type II 3-dehydroquinate dehydratase"/>
    <property type="match status" value="1"/>
</dbReference>
<dbReference type="GO" id="GO:0009073">
    <property type="term" value="P:aromatic amino acid family biosynthetic process"/>
    <property type="evidence" value="ECO:0007669"/>
    <property type="project" value="UniProtKB-KW"/>
</dbReference>
<dbReference type="NCBIfam" id="NF003807">
    <property type="entry name" value="PRK05395.1-4"/>
    <property type="match status" value="1"/>
</dbReference>
<dbReference type="KEGG" id="tai:Taci_1633"/>
<accession>D1B756</accession>
<dbReference type="OrthoDB" id="9790793at2"/>
<feature type="binding site" evidence="7">
    <location>
        <position position="71"/>
    </location>
    <ligand>
        <name>substrate</name>
    </ligand>
</feature>
<dbReference type="GO" id="GO:0009423">
    <property type="term" value="P:chorismate biosynthetic process"/>
    <property type="evidence" value="ECO:0007669"/>
    <property type="project" value="UniProtKB-UniRule"/>
</dbReference>
<evidence type="ECO:0000256" key="1">
    <source>
        <dbReference type="ARBA" id="ARBA00001864"/>
    </source>
</evidence>
<dbReference type="CDD" id="cd00466">
    <property type="entry name" value="DHQase_II"/>
    <property type="match status" value="1"/>
</dbReference>
<keyword evidence="11" id="KW-1185">Reference proteome</keyword>
<feature type="site" description="Transition state stabilizer" evidence="7 9">
    <location>
        <position position="17"/>
    </location>
</feature>
<keyword evidence="7" id="KW-0028">Amino-acid biosynthesis</keyword>
<dbReference type="RefSeq" id="WP_012870356.1">
    <property type="nucleotide sequence ID" value="NC_013522.1"/>
</dbReference>
<evidence type="ECO:0000256" key="4">
    <source>
        <dbReference type="ARBA" id="ARBA00011193"/>
    </source>
</evidence>
<keyword evidence="6 7" id="KW-0456">Lyase</keyword>
<keyword evidence="7" id="KW-0057">Aromatic amino acid biosynthesis</keyword>
<dbReference type="InterPro" id="IPR036441">
    <property type="entry name" value="DHquinase_II_sf"/>
</dbReference>
<proteinExistence type="inferred from homology"/>
<reference evidence="10" key="1">
    <citation type="journal article" date="2009" name="Stand. Genomic Sci.">
        <title>Complete genome sequence of Thermanaerovibrio acidaminovorans type strain (Su883).</title>
        <authorList>
            <person name="Chovatia M."/>
            <person name="Sikorski J."/>
            <person name="Schroder M."/>
            <person name="Lapidus A."/>
            <person name="Nolan M."/>
            <person name="Tice H."/>
            <person name="Glavina Del Rio T."/>
            <person name="Copeland A."/>
            <person name="Cheng J.F."/>
            <person name="Lucas S."/>
            <person name="Chen F."/>
            <person name="Bruce D."/>
            <person name="Goodwin L."/>
            <person name="Pitluck S."/>
            <person name="Ivanova N."/>
            <person name="Mavromatis K."/>
            <person name="Ovchinnikova G."/>
            <person name="Pati A."/>
            <person name="Chen A."/>
            <person name="Palaniappan K."/>
            <person name="Land M."/>
            <person name="Hauser L."/>
            <person name="Chang Y.J."/>
            <person name="Jeffries C.D."/>
            <person name="Chain P."/>
            <person name="Saunders E."/>
            <person name="Detter J.C."/>
            <person name="Brettin T."/>
            <person name="Rohde M."/>
            <person name="Goker M."/>
            <person name="Spring S."/>
            <person name="Bristow J."/>
            <person name="Markowitz V."/>
            <person name="Hugenholtz P."/>
            <person name="Kyrpides N.C."/>
            <person name="Klenk H.P."/>
            <person name="Eisen J.A."/>
        </authorList>
    </citation>
    <scope>NUCLEOTIDE SEQUENCE [LARGE SCALE GENOMIC DNA]</scope>
    <source>
        <strain evidence="10">DSM 6589</strain>
    </source>
</reference>
<dbReference type="Gene3D" id="3.40.50.9100">
    <property type="entry name" value="Dehydroquinase, class II"/>
    <property type="match status" value="1"/>
</dbReference>
<feature type="binding site" evidence="7">
    <location>
        <position position="108"/>
    </location>
    <ligand>
        <name>substrate</name>
    </ligand>
</feature>
<comment type="catalytic activity">
    <reaction evidence="1 7">
        <text>3-dehydroquinate = 3-dehydroshikimate + H2O</text>
        <dbReference type="Rhea" id="RHEA:21096"/>
        <dbReference type="ChEBI" id="CHEBI:15377"/>
        <dbReference type="ChEBI" id="CHEBI:16630"/>
        <dbReference type="ChEBI" id="CHEBI:32364"/>
        <dbReference type="EC" id="4.2.1.10"/>
    </reaction>
</comment>
<dbReference type="PIRSF" id="PIRSF001399">
    <property type="entry name" value="DHquinase_II"/>
    <property type="match status" value="1"/>
</dbReference>
<dbReference type="AlphaFoldDB" id="D1B756"/>
<dbReference type="EMBL" id="CP001818">
    <property type="protein sequence ID" value="ACZ19847.1"/>
    <property type="molecule type" value="Genomic_DNA"/>
</dbReference>
<dbReference type="EC" id="4.2.1.10" evidence="5 7"/>
<evidence type="ECO:0000256" key="7">
    <source>
        <dbReference type="HAMAP-Rule" id="MF_00169"/>
    </source>
</evidence>
<evidence type="ECO:0000313" key="11">
    <source>
        <dbReference type="Proteomes" id="UP000002030"/>
    </source>
</evidence>
<comment type="caution">
    <text evidence="7">Lacks conserved residue(s) required for the propagation of feature annotation.</text>
</comment>
<dbReference type="Pfam" id="PF01220">
    <property type="entry name" value="DHquinase_II"/>
    <property type="match status" value="1"/>
</dbReference>
<feature type="active site" description="Proton donor" evidence="7 8">
    <location>
        <position position="97"/>
    </location>
</feature>
<dbReference type="GO" id="GO:0003855">
    <property type="term" value="F:3-dehydroquinate dehydratase activity"/>
    <property type="evidence" value="ECO:0007669"/>
    <property type="project" value="UniProtKB-UniRule"/>
</dbReference>
<evidence type="ECO:0000256" key="8">
    <source>
        <dbReference type="PIRSR" id="PIRSR001399-1"/>
    </source>
</evidence>
<dbReference type="InterPro" id="IPR001874">
    <property type="entry name" value="DHquinase_II"/>
</dbReference>
<evidence type="ECO:0000256" key="5">
    <source>
        <dbReference type="ARBA" id="ARBA00012060"/>
    </source>
</evidence>
<dbReference type="PANTHER" id="PTHR21272:SF3">
    <property type="entry name" value="CATABOLIC 3-DEHYDROQUINASE"/>
    <property type="match status" value="1"/>
</dbReference>
<feature type="binding site" evidence="7">
    <location>
        <begin position="98"/>
        <end position="99"/>
    </location>
    <ligand>
        <name>substrate</name>
    </ligand>
</feature>
<dbReference type="PATRIC" id="fig|525903.6.peg.1623"/>
<dbReference type="EnsemblBacteria" id="ACZ19847">
    <property type="protein sequence ID" value="ACZ19847"/>
    <property type="gene ID" value="Taci_1633"/>
</dbReference>
<protein>
    <recommendedName>
        <fullName evidence="5 7">3-dehydroquinate dehydratase</fullName>
        <shortName evidence="7">3-dehydroquinase</shortName>
        <ecNumber evidence="5 7">4.2.1.10</ecNumber>
    </recommendedName>
    <alternativeName>
        <fullName evidence="7">Type II DHQase</fullName>
    </alternativeName>
</protein>
<evidence type="ECO:0000256" key="2">
    <source>
        <dbReference type="ARBA" id="ARBA00004902"/>
    </source>
</evidence>
<evidence type="ECO:0000256" key="6">
    <source>
        <dbReference type="ARBA" id="ARBA00023239"/>
    </source>
</evidence>
<dbReference type="PANTHER" id="PTHR21272">
    <property type="entry name" value="CATABOLIC 3-DEHYDROQUINASE"/>
    <property type="match status" value="1"/>
</dbReference>
<name>D1B756_THEAS</name>
<evidence type="ECO:0000256" key="3">
    <source>
        <dbReference type="ARBA" id="ARBA00011037"/>
    </source>
</evidence>
<dbReference type="HOGENOM" id="CLU_090968_2_0_0"/>
<evidence type="ECO:0000256" key="9">
    <source>
        <dbReference type="PIRSR" id="PIRSR001399-3"/>
    </source>
</evidence>
<dbReference type="HAMAP" id="MF_00169">
    <property type="entry name" value="AroQ"/>
    <property type="match status" value="1"/>
</dbReference>
<comment type="pathway">
    <text evidence="2 7">Metabolic intermediate biosynthesis; chorismate biosynthesis; chorismate from D-erythrose 4-phosphate and phosphoenolpyruvate: step 3/7.</text>
</comment>
<evidence type="ECO:0000313" key="10">
    <source>
        <dbReference type="EMBL" id="ACZ19847.1"/>
    </source>
</evidence>
<gene>
    <name evidence="7" type="primary">aroQ</name>
    <name evidence="10" type="ordered locus">Taci_1633</name>
</gene>
<comment type="subunit">
    <text evidence="4 7">Homododecamer.</text>
</comment>
<dbReference type="STRING" id="525903.Taci_1633"/>
<dbReference type="Proteomes" id="UP000002030">
    <property type="component" value="Chromosome"/>
</dbReference>
<dbReference type="eggNOG" id="COG0757">
    <property type="taxonomic scope" value="Bacteria"/>
</dbReference>